<feature type="compositionally biased region" description="Basic and acidic residues" evidence="1">
    <location>
        <begin position="47"/>
        <end position="64"/>
    </location>
</feature>
<feature type="compositionally biased region" description="Low complexity" evidence="1">
    <location>
        <begin position="65"/>
        <end position="75"/>
    </location>
</feature>
<evidence type="ECO:0000313" key="3">
    <source>
        <dbReference type="Proteomes" id="UP000499080"/>
    </source>
</evidence>
<gene>
    <name evidence="2" type="ORF">AVEN_83145_1</name>
</gene>
<evidence type="ECO:0000313" key="2">
    <source>
        <dbReference type="EMBL" id="GBL81071.1"/>
    </source>
</evidence>
<dbReference type="EMBL" id="BGPR01000024">
    <property type="protein sequence ID" value="GBL81071.1"/>
    <property type="molecule type" value="Genomic_DNA"/>
</dbReference>
<organism evidence="2 3">
    <name type="scientific">Araneus ventricosus</name>
    <name type="common">Orbweaver spider</name>
    <name type="synonym">Epeira ventricosa</name>
    <dbReference type="NCBI Taxonomy" id="182803"/>
    <lineage>
        <taxon>Eukaryota</taxon>
        <taxon>Metazoa</taxon>
        <taxon>Ecdysozoa</taxon>
        <taxon>Arthropoda</taxon>
        <taxon>Chelicerata</taxon>
        <taxon>Arachnida</taxon>
        <taxon>Araneae</taxon>
        <taxon>Araneomorphae</taxon>
        <taxon>Entelegynae</taxon>
        <taxon>Araneoidea</taxon>
        <taxon>Araneidae</taxon>
        <taxon>Araneus</taxon>
    </lineage>
</organism>
<reference evidence="2 3" key="1">
    <citation type="journal article" date="2019" name="Sci. Rep.">
        <title>Orb-weaving spider Araneus ventricosus genome elucidates the spidroin gene catalogue.</title>
        <authorList>
            <person name="Kono N."/>
            <person name="Nakamura H."/>
            <person name="Ohtoshi R."/>
            <person name="Moran D.A.P."/>
            <person name="Shinohara A."/>
            <person name="Yoshida Y."/>
            <person name="Fujiwara M."/>
            <person name="Mori M."/>
            <person name="Tomita M."/>
            <person name="Arakawa K."/>
        </authorList>
    </citation>
    <scope>NUCLEOTIDE SEQUENCE [LARGE SCALE GENOMIC DNA]</scope>
</reference>
<keyword evidence="3" id="KW-1185">Reference proteome</keyword>
<feature type="region of interest" description="Disordered" evidence="1">
    <location>
        <begin position="26"/>
        <end position="75"/>
    </location>
</feature>
<dbReference type="Proteomes" id="UP000499080">
    <property type="component" value="Unassembled WGS sequence"/>
</dbReference>
<name>A0A4Y2AMD7_ARAVE</name>
<accession>A0A4Y2AMD7</accession>
<sequence length="92" mass="10071">MSVTVLSIALSSPAFQLALQTKLPNRSSRSTHTIQYHSASDSLLARAADETPRRDSHSKGDLSRSTRSSRSTFSHSVIQARSLYSLPRQAVT</sequence>
<evidence type="ECO:0000256" key="1">
    <source>
        <dbReference type="SAM" id="MobiDB-lite"/>
    </source>
</evidence>
<protein>
    <submittedName>
        <fullName evidence="2">Uncharacterized protein</fullName>
    </submittedName>
</protein>
<dbReference type="AlphaFoldDB" id="A0A4Y2AMD7"/>
<comment type="caution">
    <text evidence="2">The sequence shown here is derived from an EMBL/GenBank/DDBJ whole genome shotgun (WGS) entry which is preliminary data.</text>
</comment>
<feature type="compositionally biased region" description="Polar residues" evidence="1">
    <location>
        <begin position="26"/>
        <end position="37"/>
    </location>
</feature>
<proteinExistence type="predicted"/>